<comment type="caution">
    <text evidence="3">The sequence shown here is derived from an EMBL/GenBank/DDBJ whole genome shotgun (WGS) entry which is preliminary data.</text>
</comment>
<dbReference type="EMBL" id="JH668558">
    <property type="protein sequence ID" value="KAG6457840.1"/>
    <property type="molecule type" value="Genomic_DNA"/>
</dbReference>
<feature type="compositionally biased region" description="Acidic residues" evidence="1">
    <location>
        <begin position="123"/>
        <end position="138"/>
    </location>
</feature>
<dbReference type="Proteomes" id="UP000791440">
    <property type="component" value="Unassembled WGS sequence"/>
</dbReference>
<evidence type="ECO:0000256" key="2">
    <source>
        <dbReference type="SAM" id="Phobius"/>
    </source>
</evidence>
<name>A0A921ZHW2_MANSE</name>
<dbReference type="AlphaFoldDB" id="A0A921ZHW2"/>
<feature type="region of interest" description="Disordered" evidence="1">
    <location>
        <begin position="1"/>
        <end position="282"/>
    </location>
</feature>
<accession>A0A921ZHW2</accession>
<feature type="compositionally biased region" description="Polar residues" evidence="1">
    <location>
        <begin position="1"/>
        <end position="10"/>
    </location>
</feature>
<evidence type="ECO:0000256" key="1">
    <source>
        <dbReference type="SAM" id="MobiDB-lite"/>
    </source>
</evidence>
<sequence>MSQKLSTRKSAVNDEKDKRQTDSPVKETKKKMAVAVEKEKQAAEKAEKAEKSEKQAEKNAEKKDKSADKNEAQAEKPPEDSSKGEKSGKTDKHDNKHKSKVHNGACDALATNGADLRNGAPSPDDDDDALLVIDDEPRDELFPELAYDTSDTECEPDAPSRSLTRRDQVKSTRTPETPRPASDKQTDKEHEENKESKVLKLKEDAQTSDRKLRSSDSPKRDSKKAQEKKQDSKEPEKEEKAEEQPKEQEKVESSKEQEKESPAPVAEVRPETKESDKEEKKQAAAEKFEMEVVIEVEADGEWYFCILAREVTTVIDLMASSTYFKQVYQKEMPCASMVTGFFRSVFILESFFVPSCVFFLFSSC</sequence>
<keyword evidence="2" id="KW-0812">Transmembrane</keyword>
<organism evidence="3 4">
    <name type="scientific">Manduca sexta</name>
    <name type="common">Tobacco hawkmoth</name>
    <name type="synonym">Tobacco hornworm</name>
    <dbReference type="NCBI Taxonomy" id="7130"/>
    <lineage>
        <taxon>Eukaryota</taxon>
        <taxon>Metazoa</taxon>
        <taxon>Ecdysozoa</taxon>
        <taxon>Arthropoda</taxon>
        <taxon>Hexapoda</taxon>
        <taxon>Insecta</taxon>
        <taxon>Pterygota</taxon>
        <taxon>Neoptera</taxon>
        <taxon>Endopterygota</taxon>
        <taxon>Lepidoptera</taxon>
        <taxon>Glossata</taxon>
        <taxon>Ditrysia</taxon>
        <taxon>Bombycoidea</taxon>
        <taxon>Sphingidae</taxon>
        <taxon>Sphinginae</taxon>
        <taxon>Sphingini</taxon>
        <taxon>Manduca</taxon>
    </lineage>
</organism>
<keyword evidence="2" id="KW-0472">Membrane</keyword>
<reference evidence="3" key="1">
    <citation type="journal article" date="2016" name="Insect Biochem. Mol. Biol.">
        <title>Multifaceted biological insights from a draft genome sequence of the tobacco hornworm moth, Manduca sexta.</title>
        <authorList>
            <person name="Kanost M.R."/>
            <person name="Arrese E.L."/>
            <person name="Cao X."/>
            <person name="Chen Y.R."/>
            <person name="Chellapilla S."/>
            <person name="Goldsmith M.R."/>
            <person name="Grosse-Wilde E."/>
            <person name="Heckel D.G."/>
            <person name="Herndon N."/>
            <person name="Jiang H."/>
            <person name="Papanicolaou A."/>
            <person name="Qu J."/>
            <person name="Soulages J.L."/>
            <person name="Vogel H."/>
            <person name="Walters J."/>
            <person name="Waterhouse R.M."/>
            <person name="Ahn S.J."/>
            <person name="Almeida F.C."/>
            <person name="An C."/>
            <person name="Aqrawi P."/>
            <person name="Bretschneider A."/>
            <person name="Bryant W.B."/>
            <person name="Bucks S."/>
            <person name="Chao H."/>
            <person name="Chevignon G."/>
            <person name="Christen J.M."/>
            <person name="Clarke D.F."/>
            <person name="Dittmer N.T."/>
            <person name="Ferguson L.C.F."/>
            <person name="Garavelou S."/>
            <person name="Gordon K.H.J."/>
            <person name="Gunaratna R.T."/>
            <person name="Han Y."/>
            <person name="Hauser F."/>
            <person name="He Y."/>
            <person name="Heidel-Fischer H."/>
            <person name="Hirsh A."/>
            <person name="Hu Y."/>
            <person name="Jiang H."/>
            <person name="Kalra D."/>
            <person name="Klinner C."/>
            <person name="Konig C."/>
            <person name="Kovar C."/>
            <person name="Kroll A.R."/>
            <person name="Kuwar S.S."/>
            <person name="Lee S.L."/>
            <person name="Lehman R."/>
            <person name="Li K."/>
            <person name="Li Z."/>
            <person name="Liang H."/>
            <person name="Lovelace S."/>
            <person name="Lu Z."/>
            <person name="Mansfield J.H."/>
            <person name="McCulloch K.J."/>
            <person name="Mathew T."/>
            <person name="Morton B."/>
            <person name="Muzny D.M."/>
            <person name="Neunemann D."/>
            <person name="Ongeri F."/>
            <person name="Pauchet Y."/>
            <person name="Pu L.L."/>
            <person name="Pyrousis I."/>
            <person name="Rao X.J."/>
            <person name="Redding A."/>
            <person name="Roesel C."/>
            <person name="Sanchez-Gracia A."/>
            <person name="Schaack S."/>
            <person name="Shukla A."/>
            <person name="Tetreau G."/>
            <person name="Wang Y."/>
            <person name="Xiong G.H."/>
            <person name="Traut W."/>
            <person name="Walsh T.K."/>
            <person name="Worley K.C."/>
            <person name="Wu D."/>
            <person name="Wu W."/>
            <person name="Wu Y.Q."/>
            <person name="Zhang X."/>
            <person name="Zou Z."/>
            <person name="Zucker H."/>
            <person name="Briscoe A.D."/>
            <person name="Burmester T."/>
            <person name="Clem R.J."/>
            <person name="Feyereisen R."/>
            <person name="Grimmelikhuijzen C.J.P."/>
            <person name="Hamodrakas S.J."/>
            <person name="Hansson B.S."/>
            <person name="Huguet E."/>
            <person name="Jermiin L.S."/>
            <person name="Lan Q."/>
            <person name="Lehman H.K."/>
            <person name="Lorenzen M."/>
            <person name="Merzendorfer H."/>
            <person name="Michalopoulos I."/>
            <person name="Morton D.B."/>
            <person name="Muthukrishnan S."/>
            <person name="Oakeshott J.G."/>
            <person name="Palmer W."/>
            <person name="Park Y."/>
            <person name="Passarelli A.L."/>
            <person name="Rozas J."/>
            <person name="Schwartz L.M."/>
            <person name="Smith W."/>
            <person name="Southgate A."/>
            <person name="Vilcinskas A."/>
            <person name="Vogt R."/>
            <person name="Wang P."/>
            <person name="Werren J."/>
            <person name="Yu X.Q."/>
            <person name="Zhou J.J."/>
            <person name="Brown S.J."/>
            <person name="Scherer S.E."/>
            <person name="Richards S."/>
            <person name="Blissard G.W."/>
        </authorList>
    </citation>
    <scope>NUCLEOTIDE SEQUENCE</scope>
</reference>
<proteinExistence type="predicted"/>
<feature type="compositionally biased region" description="Basic and acidic residues" evidence="1">
    <location>
        <begin position="11"/>
        <end position="27"/>
    </location>
</feature>
<evidence type="ECO:0000313" key="4">
    <source>
        <dbReference type="Proteomes" id="UP000791440"/>
    </source>
</evidence>
<feature type="compositionally biased region" description="Basic and acidic residues" evidence="1">
    <location>
        <begin position="36"/>
        <end position="94"/>
    </location>
</feature>
<feature type="compositionally biased region" description="Basic and acidic residues" evidence="1">
    <location>
        <begin position="268"/>
        <end position="282"/>
    </location>
</feature>
<protein>
    <submittedName>
        <fullName evidence="3">Uncharacterized protein</fullName>
    </submittedName>
</protein>
<feature type="compositionally biased region" description="Basic and acidic residues" evidence="1">
    <location>
        <begin position="181"/>
        <end position="261"/>
    </location>
</feature>
<evidence type="ECO:0000313" key="3">
    <source>
        <dbReference type="EMBL" id="KAG6457840.1"/>
    </source>
</evidence>
<gene>
    <name evidence="3" type="ORF">O3G_MSEX010521</name>
</gene>
<reference evidence="3" key="2">
    <citation type="submission" date="2020-12" db="EMBL/GenBank/DDBJ databases">
        <authorList>
            <person name="Kanost M."/>
        </authorList>
    </citation>
    <scope>NUCLEOTIDE SEQUENCE</scope>
</reference>
<keyword evidence="4" id="KW-1185">Reference proteome</keyword>
<feature type="transmembrane region" description="Helical" evidence="2">
    <location>
        <begin position="340"/>
        <end position="361"/>
    </location>
</feature>
<keyword evidence="2" id="KW-1133">Transmembrane helix</keyword>